<name>R7WRU7_9NOCA</name>
<protein>
    <submittedName>
        <fullName evidence="1">Uncharacterized protein</fullName>
    </submittedName>
</protein>
<organism evidence="1 2">
    <name type="scientific">Rhodococcus rhodnii LMG 5362</name>
    <dbReference type="NCBI Taxonomy" id="1273125"/>
    <lineage>
        <taxon>Bacteria</taxon>
        <taxon>Bacillati</taxon>
        <taxon>Actinomycetota</taxon>
        <taxon>Actinomycetes</taxon>
        <taxon>Mycobacteriales</taxon>
        <taxon>Nocardiaceae</taxon>
        <taxon>Rhodococcus</taxon>
    </lineage>
</organism>
<dbReference type="Proteomes" id="UP000013525">
    <property type="component" value="Unassembled WGS sequence"/>
</dbReference>
<proteinExistence type="predicted"/>
<dbReference type="AlphaFoldDB" id="R7WRU7"/>
<comment type="caution">
    <text evidence="1">The sequence shown here is derived from an EMBL/GenBank/DDBJ whole genome shotgun (WGS) entry which is preliminary data.</text>
</comment>
<evidence type="ECO:0000313" key="2">
    <source>
        <dbReference type="Proteomes" id="UP000013525"/>
    </source>
</evidence>
<dbReference type="RefSeq" id="WP_010836676.1">
    <property type="nucleotide sequence ID" value="NZ_APMY01000019.1"/>
</dbReference>
<reference evidence="1 2" key="1">
    <citation type="journal article" date="2013" name="Genome Announc.">
        <title>Draft Genome Sequence of Rhodococcus rhodnii Strain LMG5362, a Symbiont of Rhodnius prolixus (Hemiptera, Reduviidae, Triatominae), the Principle Vector of Trypanosoma cruzi.</title>
        <authorList>
            <person name="Pachebat J.A."/>
            <person name="van Keulen G."/>
            <person name="Whitten M.M."/>
            <person name="Girdwood S."/>
            <person name="Del Sol R."/>
            <person name="Dyson P.J."/>
            <person name="Facey P.D."/>
        </authorList>
    </citation>
    <scope>NUCLEOTIDE SEQUENCE [LARGE SCALE GENOMIC DNA]</scope>
    <source>
        <strain evidence="1 2">LMG 5362</strain>
    </source>
</reference>
<dbReference type="PATRIC" id="fig|1273125.3.peg.587"/>
<dbReference type="EMBL" id="APMY01000019">
    <property type="protein sequence ID" value="EOM78062.1"/>
    <property type="molecule type" value="Genomic_DNA"/>
</dbReference>
<gene>
    <name evidence="1" type="ORF">Rrhod_0603</name>
</gene>
<keyword evidence="2" id="KW-1185">Reference proteome</keyword>
<sequence>MADIDLKDPLSGGVITVDESVVALFENHGYQRVKKATTRRGKGDDTAADAG</sequence>
<evidence type="ECO:0000313" key="1">
    <source>
        <dbReference type="EMBL" id="EOM78062.1"/>
    </source>
</evidence>
<accession>R7WRU7</accession>